<name>A0A1Y2GC56_9FUNG</name>
<protein>
    <submittedName>
        <fullName evidence="1">Uncharacterized protein</fullName>
    </submittedName>
</protein>
<reference evidence="1 2" key="1">
    <citation type="submission" date="2016-07" db="EMBL/GenBank/DDBJ databases">
        <title>Pervasive Adenine N6-methylation of Active Genes in Fungi.</title>
        <authorList>
            <consortium name="DOE Joint Genome Institute"/>
            <person name="Mondo S.J."/>
            <person name="Dannebaum R.O."/>
            <person name="Kuo R.C."/>
            <person name="Labutti K."/>
            <person name="Haridas S."/>
            <person name="Kuo A."/>
            <person name="Salamov A."/>
            <person name="Ahrendt S.R."/>
            <person name="Lipzen A."/>
            <person name="Sullivan W."/>
            <person name="Andreopoulos W.B."/>
            <person name="Clum A."/>
            <person name="Lindquist E."/>
            <person name="Daum C."/>
            <person name="Ramamoorthy G.K."/>
            <person name="Gryganskyi A."/>
            <person name="Culley D."/>
            <person name="Magnuson J.K."/>
            <person name="James T.Y."/>
            <person name="O'Malley M.A."/>
            <person name="Stajich J.E."/>
            <person name="Spatafora J.W."/>
            <person name="Visel A."/>
            <person name="Grigoriev I.V."/>
        </authorList>
    </citation>
    <scope>NUCLEOTIDE SEQUENCE [LARGE SCALE GENOMIC DNA]</scope>
    <source>
        <strain evidence="1 2">NRRL 3116</strain>
    </source>
</reference>
<dbReference type="EMBL" id="MCFF01000050">
    <property type="protein sequence ID" value="ORZ05506.1"/>
    <property type="molecule type" value="Genomic_DNA"/>
</dbReference>
<keyword evidence="2" id="KW-1185">Reference proteome</keyword>
<proteinExistence type="predicted"/>
<dbReference type="GeneID" id="33567431"/>
<evidence type="ECO:0000313" key="2">
    <source>
        <dbReference type="Proteomes" id="UP000193648"/>
    </source>
</evidence>
<dbReference type="Proteomes" id="UP000193648">
    <property type="component" value="Unassembled WGS sequence"/>
</dbReference>
<organism evidence="1 2">
    <name type="scientific">Lobosporangium transversale</name>
    <dbReference type="NCBI Taxonomy" id="64571"/>
    <lineage>
        <taxon>Eukaryota</taxon>
        <taxon>Fungi</taxon>
        <taxon>Fungi incertae sedis</taxon>
        <taxon>Mucoromycota</taxon>
        <taxon>Mortierellomycotina</taxon>
        <taxon>Mortierellomycetes</taxon>
        <taxon>Mortierellales</taxon>
        <taxon>Mortierellaceae</taxon>
        <taxon>Lobosporangium</taxon>
    </lineage>
</organism>
<gene>
    <name evidence="1" type="ORF">BCR41DRAFT_361701</name>
</gene>
<dbReference type="AlphaFoldDB" id="A0A1Y2GC56"/>
<dbReference type="RefSeq" id="XP_021877080.1">
    <property type="nucleotide sequence ID" value="XM_022025587.1"/>
</dbReference>
<sequence length="64" mass="7428">MTLFRRGFLLVLKNLQPSCFFCGDFPVNSMICIGGVPGQSFIFRFYRDIPRQMEETPYFTHVSA</sequence>
<accession>A0A1Y2GC56</accession>
<evidence type="ECO:0000313" key="1">
    <source>
        <dbReference type="EMBL" id="ORZ05506.1"/>
    </source>
</evidence>
<comment type="caution">
    <text evidence="1">The sequence shown here is derived from an EMBL/GenBank/DDBJ whole genome shotgun (WGS) entry which is preliminary data.</text>
</comment>
<dbReference type="InParanoid" id="A0A1Y2GC56"/>